<dbReference type="EMBL" id="BEZZ01000006">
    <property type="protein sequence ID" value="GCC22112.1"/>
    <property type="molecule type" value="Genomic_DNA"/>
</dbReference>
<gene>
    <name evidence="5" type="ORF">chiPu_0000497</name>
</gene>
<comment type="function">
    <text evidence="1">Plays a role in the regulatory network through which muscle cells coordinate their structural and functional states during growth, adaptation, and repair.</text>
</comment>
<evidence type="ECO:0000256" key="2">
    <source>
        <dbReference type="ARBA" id="ARBA00007875"/>
    </source>
</evidence>
<evidence type="ECO:0000313" key="5">
    <source>
        <dbReference type="EMBL" id="GCC22112.1"/>
    </source>
</evidence>
<organism evidence="5 6">
    <name type="scientific">Chiloscyllium punctatum</name>
    <name type="common">Brownbanded bambooshark</name>
    <name type="synonym">Hemiscyllium punctatum</name>
    <dbReference type="NCBI Taxonomy" id="137246"/>
    <lineage>
        <taxon>Eukaryota</taxon>
        <taxon>Metazoa</taxon>
        <taxon>Chordata</taxon>
        <taxon>Craniata</taxon>
        <taxon>Vertebrata</taxon>
        <taxon>Chondrichthyes</taxon>
        <taxon>Elasmobranchii</taxon>
        <taxon>Galeomorphii</taxon>
        <taxon>Galeoidea</taxon>
        <taxon>Orectolobiformes</taxon>
        <taxon>Hemiscylliidae</taxon>
        <taxon>Chiloscyllium</taxon>
    </lineage>
</organism>
<accession>A0A401RVG9</accession>
<feature type="region of interest" description="Disordered" evidence="4">
    <location>
        <begin position="54"/>
        <end position="78"/>
    </location>
</feature>
<proteinExistence type="inferred from homology"/>
<dbReference type="Pfam" id="PF15355">
    <property type="entry name" value="Chisel"/>
    <property type="match status" value="1"/>
</dbReference>
<dbReference type="GO" id="GO:0031430">
    <property type="term" value="C:M band"/>
    <property type="evidence" value="ECO:0007669"/>
    <property type="project" value="TreeGrafter"/>
</dbReference>
<evidence type="ECO:0000256" key="1">
    <source>
        <dbReference type="ARBA" id="ARBA00002671"/>
    </source>
</evidence>
<keyword evidence="6" id="KW-1185">Reference proteome</keyword>
<comment type="caution">
    <text evidence="5">The sequence shown here is derived from an EMBL/GenBank/DDBJ whole genome shotgun (WGS) entry which is preliminary data.</text>
</comment>
<dbReference type="GO" id="GO:0043034">
    <property type="term" value="C:costamere"/>
    <property type="evidence" value="ECO:0007669"/>
    <property type="project" value="TreeGrafter"/>
</dbReference>
<dbReference type="PANTHER" id="PTHR17416">
    <property type="entry name" value="SMALL MUSCULAR PROTEIN"/>
    <property type="match status" value="1"/>
</dbReference>
<reference evidence="5 6" key="1">
    <citation type="journal article" date="2018" name="Nat. Ecol. Evol.">
        <title>Shark genomes provide insights into elasmobranch evolution and the origin of vertebrates.</title>
        <authorList>
            <person name="Hara Y"/>
            <person name="Yamaguchi K"/>
            <person name="Onimaru K"/>
            <person name="Kadota M"/>
            <person name="Koyanagi M"/>
            <person name="Keeley SD"/>
            <person name="Tatsumi K"/>
            <person name="Tanaka K"/>
            <person name="Motone F"/>
            <person name="Kageyama Y"/>
            <person name="Nozu R"/>
            <person name="Adachi N"/>
            <person name="Nishimura O"/>
            <person name="Nakagawa R"/>
            <person name="Tanegashima C"/>
            <person name="Kiyatake I"/>
            <person name="Matsumoto R"/>
            <person name="Murakumo K"/>
            <person name="Nishida K"/>
            <person name="Terakita A"/>
            <person name="Kuratani S"/>
            <person name="Sato K"/>
            <person name="Hyodo S Kuraku.S."/>
        </authorList>
    </citation>
    <scope>NUCLEOTIDE SEQUENCE [LARGE SCALE GENOMIC DNA]</scope>
</reference>
<dbReference type="AlphaFoldDB" id="A0A401RVG9"/>
<comment type="similarity">
    <text evidence="2">Belongs to the SMPX family.</text>
</comment>
<dbReference type="OMA" id="PPRKKEC"/>
<dbReference type="PANTHER" id="PTHR17416:SF0">
    <property type="entry name" value="SMALL MUSCULAR PROTEIN"/>
    <property type="match status" value="1"/>
</dbReference>
<dbReference type="GO" id="GO:0005927">
    <property type="term" value="C:muscle tendon junction"/>
    <property type="evidence" value="ECO:0007669"/>
    <property type="project" value="TreeGrafter"/>
</dbReference>
<name>A0A401RVG9_CHIPU</name>
<dbReference type="OrthoDB" id="8868927at2759"/>
<evidence type="ECO:0000313" key="6">
    <source>
        <dbReference type="Proteomes" id="UP000287033"/>
    </source>
</evidence>
<protein>
    <recommendedName>
        <fullName evidence="3">Small muscular protein</fullName>
    </recommendedName>
</protein>
<evidence type="ECO:0000256" key="4">
    <source>
        <dbReference type="SAM" id="MobiDB-lite"/>
    </source>
</evidence>
<evidence type="ECO:0000256" key="3">
    <source>
        <dbReference type="ARBA" id="ARBA00019350"/>
    </source>
</evidence>
<dbReference type="Proteomes" id="UP000287033">
    <property type="component" value="Unassembled WGS sequence"/>
</dbReference>
<dbReference type="STRING" id="137246.A0A401RVG9"/>
<dbReference type="InterPro" id="IPR029268">
    <property type="entry name" value="Chisel"/>
</dbReference>
<sequence>MWQRKIVYDRYTALSVLRVPVGNPASLYAMSKRSSNVKSIQANINIPMGAFLPGAGHPSKRKECTSQPDEGTCIKSEDKKELPGAVKLPGPAVNLKQLQNAKSELKFVPKFE</sequence>